<dbReference type="Pfam" id="PF00270">
    <property type="entry name" value="DEAD"/>
    <property type="match status" value="1"/>
</dbReference>
<dbReference type="FunFam" id="3.40.50.300:FF:000546">
    <property type="entry name" value="Transcription-repair-coupling factor"/>
    <property type="match status" value="1"/>
</dbReference>
<dbReference type="SUPFAM" id="SSF141259">
    <property type="entry name" value="CarD-like"/>
    <property type="match status" value="1"/>
</dbReference>
<dbReference type="PROSITE" id="PS51194">
    <property type="entry name" value="HELICASE_CTER"/>
    <property type="match status" value="1"/>
</dbReference>
<dbReference type="RefSeq" id="WP_165106869.1">
    <property type="nucleotide sequence ID" value="NZ_JAAKYA010000043.1"/>
</dbReference>
<dbReference type="GO" id="GO:0003678">
    <property type="term" value="F:DNA helicase activity"/>
    <property type="evidence" value="ECO:0007669"/>
    <property type="project" value="TreeGrafter"/>
</dbReference>
<dbReference type="PROSITE" id="PS51192">
    <property type="entry name" value="HELICASE_ATP_BIND_1"/>
    <property type="match status" value="1"/>
</dbReference>
<keyword evidence="7 13" id="KW-0067">ATP-binding</keyword>
<dbReference type="Gene3D" id="2.40.10.170">
    <property type="match status" value="1"/>
</dbReference>
<reference evidence="16 17" key="1">
    <citation type="submission" date="2020-02" db="EMBL/GenBank/DDBJ databases">
        <title>Draft genome sequence of Limisphaera ngatamarikiensis NGM72.4T, a thermophilic Verrucomicrobia grouped in subdivision 3.</title>
        <authorList>
            <person name="Carere C.R."/>
            <person name="Steen J."/>
            <person name="Hugenholtz P."/>
            <person name="Stott M.B."/>
        </authorList>
    </citation>
    <scope>NUCLEOTIDE SEQUENCE [LARGE SCALE GENOMIC DNA]</scope>
    <source>
        <strain evidence="16 17">NGM72.4</strain>
    </source>
</reference>
<dbReference type="SMART" id="SM00982">
    <property type="entry name" value="TRCF"/>
    <property type="match status" value="1"/>
</dbReference>
<dbReference type="GO" id="GO:0016787">
    <property type="term" value="F:hydrolase activity"/>
    <property type="evidence" value="ECO:0007669"/>
    <property type="project" value="UniProtKB-KW"/>
</dbReference>
<dbReference type="InterPro" id="IPR005118">
    <property type="entry name" value="TRCF_C"/>
</dbReference>
<evidence type="ECO:0000256" key="9">
    <source>
        <dbReference type="ARBA" id="ARBA00023204"/>
    </source>
</evidence>
<keyword evidence="5 13" id="KW-0378">Hydrolase</keyword>
<dbReference type="InterPro" id="IPR001650">
    <property type="entry name" value="Helicase_C-like"/>
</dbReference>
<protein>
    <recommendedName>
        <fullName evidence="12 13">Transcription-repair-coupling factor</fullName>
        <shortName evidence="13">TRCF</shortName>
        <ecNumber evidence="13">3.6.4.-</ecNumber>
    </recommendedName>
</protein>
<dbReference type="Pfam" id="PF02559">
    <property type="entry name" value="CarD_TRCF_RID"/>
    <property type="match status" value="1"/>
</dbReference>
<dbReference type="Pfam" id="PF03461">
    <property type="entry name" value="TRCF"/>
    <property type="match status" value="1"/>
</dbReference>
<dbReference type="InterPro" id="IPR037235">
    <property type="entry name" value="TRCF-like_C_D7"/>
</dbReference>
<dbReference type="InterPro" id="IPR027417">
    <property type="entry name" value="P-loop_NTPase"/>
</dbReference>
<dbReference type="InterPro" id="IPR003711">
    <property type="entry name" value="CarD-like/TRCF_RID"/>
</dbReference>
<evidence type="ECO:0000259" key="14">
    <source>
        <dbReference type="PROSITE" id="PS51192"/>
    </source>
</evidence>
<evidence type="ECO:0000256" key="2">
    <source>
        <dbReference type="ARBA" id="ARBA00022490"/>
    </source>
</evidence>
<dbReference type="AlphaFoldDB" id="A0A6M1RUH8"/>
<dbReference type="CDD" id="cd17991">
    <property type="entry name" value="DEXHc_TRCF"/>
    <property type="match status" value="1"/>
</dbReference>
<comment type="similarity">
    <text evidence="10 13">In the N-terminal section; belongs to the UvrB family.</text>
</comment>
<keyword evidence="9 13" id="KW-0234">DNA repair</keyword>
<keyword evidence="3 13" id="KW-0547">Nucleotide-binding</keyword>
<comment type="similarity">
    <text evidence="11 13">In the C-terminal section; belongs to the helicase family. RecG subfamily.</text>
</comment>
<dbReference type="EC" id="3.6.4.-" evidence="13"/>
<dbReference type="GO" id="GO:0005737">
    <property type="term" value="C:cytoplasm"/>
    <property type="evidence" value="ECO:0007669"/>
    <property type="project" value="UniProtKB-SubCell"/>
</dbReference>
<evidence type="ECO:0000313" key="16">
    <source>
        <dbReference type="EMBL" id="NGO39071.1"/>
    </source>
</evidence>
<gene>
    <name evidence="13 16" type="primary">mfd</name>
    <name evidence="16" type="ORF">G4L39_06625</name>
</gene>
<dbReference type="Gene3D" id="3.90.1150.50">
    <property type="entry name" value="Transcription-repair-coupling factor, D7 domain"/>
    <property type="match status" value="1"/>
</dbReference>
<evidence type="ECO:0000256" key="13">
    <source>
        <dbReference type="HAMAP-Rule" id="MF_00969"/>
    </source>
</evidence>
<evidence type="ECO:0000256" key="5">
    <source>
        <dbReference type="ARBA" id="ARBA00022801"/>
    </source>
</evidence>
<dbReference type="Pfam" id="PF17757">
    <property type="entry name" value="UvrB_inter"/>
    <property type="match status" value="1"/>
</dbReference>
<feature type="domain" description="Helicase ATP-binding" evidence="14">
    <location>
        <begin position="649"/>
        <end position="810"/>
    </location>
</feature>
<dbReference type="GO" id="GO:0003684">
    <property type="term" value="F:damaged DNA binding"/>
    <property type="evidence" value="ECO:0007669"/>
    <property type="project" value="InterPro"/>
</dbReference>
<organism evidence="16 17">
    <name type="scientific">Limisphaera ngatamarikiensis</name>
    <dbReference type="NCBI Taxonomy" id="1324935"/>
    <lineage>
        <taxon>Bacteria</taxon>
        <taxon>Pseudomonadati</taxon>
        <taxon>Verrucomicrobiota</taxon>
        <taxon>Verrucomicrobiia</taxon>
        <taxon>Limisphaerales</taxon>
        <taxon>Limisphaeraceae</taxon>
        <taxon>Limisphaera</taxon>
    </lineage>
</organism>
<dbReference type="InterPro" id="IPR011545">
    <property type="entry name" value="DEAD/DEAH_box_helicase_dom"/>
</dbReference>
<dbReference type="Pfam" id="PF00271">
    <property type="entry name" value="Helicase_C"/>
    <property type="match status" value="1"/>
</dbReference>
<name>A0A6M1RUH8_9BACT</name>
<dbReference type="InterPro" id="IPR036101">
    <property type="entry name" value="CarD-like/TRCF_RID_sf"/>
</dbReference>
<dbReference type="InterPro" id="IPR014001">
    <property type="entry name" value="Helicase_ATP-bd"/>
</dbReference>
<dbReference type="NCBIfam" id="TIGR00580">
    <property type="entry name" value="mfd"/>
    <property type="match status" value="1"/>
</dbReference>
<evidence type="ECO:0000259" key="15">
    <source>
        <dbReference type="PROSITE" id="PS51194"/>
    </source>
</evidence>
<dbReference type="Gene3D" id="3.30.2060.10">
    <property type="entry name" value="Penicillin-binding protein 1b domain"/>
    <property type="match status" value="1"/>
</dbReference>
<evidence type="ECO:0000256" key="6">
    <source>
        <dbReference type="ARBA" id="ARBA00022806"/>
    </source>
</evidence>
<dbReference type="SMART" id="SM00490">
    <property type="entry name" value="HELICc"/>
    <property type="match status" value="1"/>
</dbReference>
<feature type="domain" description="Helicase C-terminal" evidence="15">
    <location>
        <begin position="831"/>
        <end position="985"/>
    </location>
</feature>
<dbReference type="SUPFAM" id="SSF143517">
    <property type="entry name" value="TRCF domain-like"/>
    <property type="match status" value="1"/>
</dbReference>
<dbReference type="PANTHER" id="PTHR47964:SF1">
    <property type="entry name" value="ATP-DEPENDENT DNA HELICASE HOMOLOG RECG, CHLOROPLASTIC"/>
    <property type="match status" value="1"/>
</dbReference>
<dbReference type="Proteomes" id="UP000477311">
    <property type="component" value="Unassembled WGS sequence"/>
</dbReference>
<evidence type="ECO:0000256" key="4">
    <source>
        <dbReference type="ARBA" id="ARBA00022763"/>
    </source>
</evidence>
<keyword evidence="6" id="KW-0347">Helicase</keyword>
<dbReference type="SUPFAM" id="SSF52540">
    <property type="entry name" value="P-loop containing nucleoside triphosphate hydrolases"/>
    <property type="match status" value="4"/>
</dbReference>
<evidence type="ECO:0000313" key="17">
    <source>
        <dbReference type="Proteomes" id="UP000477311"/>
    </source>
</evidence>
<evidence type="ECO:0000256" key="10">
    <source>
        <dbReference type="ARBA" id="ARBA00061104"/>
    </source>
</evidence>
<keyword evidence="17" id="KW-1185">Reference proteome</keyword>
<accession>A0A6M1RUH8</accession>
<sequence>MEVPGWTRWETTPAARELVRRVEAGAVCCAGRVAEPARPFLVAWLHRCFGDRPLVVVVPDARRLDGFQQDLETWLRVMEGREEWAGAGSAEAEPGAGQVLTFPAWEVLPGEDGLPHVDTVSERLETLVRLAEVRLGGGSGLVIVTSGVALMQRTFAPGELERRLRRVRRGDRIDPLELVEWLEAQGYEPEVQVTQKPEVSMRGGIVDVFPPTEPWPVRLEFFGDTVESIREFDPLTQVSRGQRESVVLGPAGELGLIRRALRSAAAGEGAGPELGGLAEHWPPGTVVVWSDPMEVRLRARELLQGVGVEDPCWSDWAGVEDRVRSRAAAQVVLGAGAEVWETPDGLRGSVEGGGAGVAVGLEEGVSGLSGEEVVWEDLEVFRPLPERPPPPEVAEVQRRAFFEQMHRWLRQGMSVVVFCPTTGERQRFEELWVDLTPAGDGLRPEVHAGSLRRGFWSAGAGLVVVSDAEVFGRTRVPRPRRLKSRHAAAMRSVFEIDFSEWEVGDLVVHLNYGIGRYLGLTTLPEGGAGGPGGTECLVLEYAPEEPGQPPPRLYVPVSEAHLVSKYVGAGRVRPPLHTLSGHRWRLARERAERAVRDVAAELLAVAAARAARPGHAFGPDTPWQREFEAAFPYEETPDQLRTIAEVKADMERPRPMDRLVCGDVGFGKTEVALRAAFKAVMDGKQVAVLVPTTVLAQQHYNTFRDRMADYPVRVELLSRFRTRGEQRRVIEGLASGAVDIVIGTHRLLQPDVRFRDLGLVVVDEEQRFGVLHKERLKQLRTEVDVLTLSATPIPRTLYLALMGARDLSLIQTPPQDRLPVETIVIPWDDGVIRQAILRELNRGGQVYFLHNRVTTIETMRARLQALVPEARIVVGHGQMKAEELEEVMTRFVNGEADVLLSTTIIESGLDIPNANTIIIDRADRFGLSDLYQLRGRVGRYKHQAYAYLLLPRHGRLLTQVRKRLSAVRQYASLGSGFKVAMRDLEIRGAGNLLGPEQSGHITAVGFELYCQLLQQSIAALQGKPLPRRVEVTLRLDFLDVLSGGAGEVGGPAAFLPHRYVPEPRHRIEVYRRLAQVTDEEGLKALEAELRDRFGPLPEPVEWLLWTVRIKLAAAARGITHVEVRQDRLMLSRQGDWLQWNGRFPRLTRKAPGARLREILRFLEGLPRVSEVAVPAGLGSGGDRGSTGV</sequence>
<dbReference type="Gene3D" id="3.40.50.11180">
    <property type="match status" value="1"/>
</dbReference>
<dbReference type="GO" id="GO:0005524">
    <property type="term" value="F:ATP binding"/>
    <property type="evidence" value="ECO:0007669"/>
    <property type="project" value="UniProtKB-UniRule"/>
</dbReference>
<dbReference type="InterPro" id="IPR004576">
    <property type="entry name" value="Mfd"/>
</dbReference>
<dbReference type="EMBL" id="JAAKYA010000043">
    <property type="protein sequence ID" value="NGO39071.1"/>
    <property type="molecule type" value="Genomic_DNA"/>
</dbReference>
<evidence type="ECO:0000256" key="12">
    <source>
        <dbReference type="ARBA" id="ARBA00070128"/>
    </source>
</evidence>
<comment type="caution">
    <text evidence="16">The sequence shown here is derived from an EMBL/GenBank/DDBJ whole genome shotgun (WGS) entry which is preliminary data.</text>
</comment>
<dbReference type="SMART" id="SM00487">
    <property type="entry name" value="DEXDc"/>
    <property type="match status" value="1"/>
</dbReference>
<evidence type="ECO:0000256" key="8">
    <source>
        <dbReference type="ARBA" id="ARBA00023125"/>
    </source>
</evidence>
<keyword evidence="4 13" id="KW-0227">DNA damage</keyword>
<dbReference type="InterPro" id="IPR047112">
    <property type="entry name" value="RecG/Mfd"/>
</dbReference>
<evidence type="ECO:0000256" key="7">
    <source>
        <dbReference type="ARBA" id="ARBA00022840"/>
    </source>
</evidence>
<dbReference type="InterPro" id="IPR041471">
    <property type="entry name" value="UvrB_inter"/>
</dbReference>
<evidence type="ECO:0000256" key="3">
    <source>
        <dbReference type="ARBA" id="ARBA00022741"/>
    </source>
</evidence>
<proteinExistence type="inferred from homology"/>
<dbReference type="Gene3D" id="3.40.50.300">
    <property type="entry name" value="P-loop containing nucleotide triphosphate hydrolases"/>
    <property type="match status" value="2"/>
</dbReference>
<dbReference type="PANTHER" id="PTHR47964">
    <property type="entry name" value="ATP-DEPENDENT DNA HELICASE HOMOLOG RECG, CHLOROPLASTIC"/>
    <property type="match status" value="1"/>
</dbReference>
<evidence type="ECO:0000256" key="1">
    <source>
        <dbReference type="ARBA" id="ARBA00004496"/>
    </source>
</evidence>
<dbReference type="SMART" id="SM01058">
    <property type="entry name" value="CarD_TRCF"/>
    <property type="match status" value="1"/>
</dbReference>
<dbReference type="HAMAP" id="MF_00969">
    <property type="entry name" value="TRCF"/>
    <property type="match status" value="1"/>
</dbReference>
<keyword evidence="8 13" id="KW-0238">DNA-binding</keyword>
<comment type="function">
    <text evidence="13">Couples transcription and DNA repair by recognizing RNA polymerase (RNAP) stalled at DNA lesions. Mediates ATP-dependent release of RNAP and its truncated transcript from the DNA, and recruitment of nucleotide excision repair machinery to the damaged site.</text>
</comment>
<dbReference type="GO" id="GO:0006355">
    <property type="term" value="P:regulation of DNA-templated transcription"/>
    <property type="evidence" value="ECO:0007669"/>
    <property type="project" value="UniProtKB-UniRule"/>
</dbReference>
<dbReference type="GO" id="GO:0000716">
    <property type="term" value="P:transcription-coupled nucleotide-excision repair, DNA damage recognition"/>
    <property type="evidence" value="ECO:0007669"/>
    <property type="project" value="UniProtKB-UniRule"/>
</dbReference>
<comment type="subcellular location">
    <subcellularLocation>
        <location evidence="1 13">Cytoplasm</location>
    </subcellularLocation>
</comment>
<evidence type="ECO:0000256" key="11">
    <source>
        <dbReference type="ARBA" id="ARBA00061399"/>
    </source>
</evidence>
<keyword evidence="2 13" id="KW-0963">Cytoplasm</keyword>